<dbReference type="Pfam" id="PF03954">
    <property type="entry name" value="Lectin_N"/>
    <property type="match status" value="1"/>
</dbReference>
<name>A0A5E4B8D7_MARMO</name>
<organism evidence="1 2">
    <name type="scientific">Marmota monax</name>
    <name type="common">Woodchuck</name>
    <dbReference type="NCBI Taxonomy" id="9995"/>
    <lineage>
        <taxon>Eukaryota</taxon>
        <taxon>Metazoa</taxon>
        <taxon>Chordata</taxon>
        <taxon>Craniata</taxon>
        <taxon>Vertebrata</taxon>
        <taxon>Euteleostomi</taxon>
        <taxon>Mammalia</taxon>
        <taxon>Eutheria</taxon>
        <taxon>Euarchontoglires</taxon>
        <taxon>Glires</taxon>
        <taxon>Rodentia</taxon>
        <taxon>Sciuromorpha</taxon>
        <taxon>Sciuridae</taxon>
        <taxon>Xerinae</taxon>
        <taxon>Marmotini</taxon>
        <taxon>Marmota</taxon>
    </lineage>
</organism>
<sequence length="135" mass="15419">MTMEYENLQHLGSEEKNQEIRKDSKLHRDLGILRTTFSNFSVDTGANVQALTSHGQSLQETITSLKAEVEDHRQELLAAHSLNLKVVSVWTAACRNRSRNLKQRLCPEHCPCLFYCKGFEKSCCPLNWLEHEGSC</sequence>
<evidence type="ECO:0000313" key="1">
    <source>
        <dbReference type="EMBL" id="VTJ65968.1"/>
    </source>
</evidence>
<keyword evidence="2" id="KW-1185">Reference proteome</keyword>
<comment type="caution">
    <text evidence="1">The sequence shown here is derived from an EMBL/GenBank/DDBJ whole genome shotgun (WGS) entry which is preliminary data.</text>
</comment>
<reference evidence="1" key="1">
    <citation type="submission" date="2019-04" db="EMBL/GenBank/DDBJ databases">
        <authorList>
            <person name="Alioto T."/>
            <person name="Alioto T."/>
        </authorList>
    </citation>
    <scope>NUCLEOTIDE SEQUENCE [LARGE SCALE GENOMIC DNA]</scope>
</reference>
<evidence type="ECO:0000313" key="2">
    <source>
        <dbReference type="Proteomes" id="UP000335636"/>
    </source>
</evidence>
<gene>
    <name evidence="1" type="ORF">MONAX_5E027166</name>
</gene>
<accession>A0A5E4B8D7</accession>
<protein>
    <submittedName>
        <fullName evidence="1">Uncharacterized protein</fullName>
    </submittedName>
</protein>
<dbReference type="AlphaFoldDB" id="A0A5E4B8D7"/>
<dbReference type="Proteomes" id="UP000335636">
    <property type="component" value="Unassembled WGS sequence"/>
</dbReference>
<proteinExistence type="predicted"/>
<dbReference type="EMBL" id="CABDUW010000331">
    <property type="protein sequence ID" value="VTJ65968.1"/>
    <property type="molecule type" value="Genomic_DNA"/>
</dbReference>